<sequence>MASIQEPEVQFAQRLASNEKPTRTKAVKKLRKYINVRSQKATGGFTGDELLKLWKGLFYCLWMQDKPLVQEELSNQISTLIHSFHDINGQLLYLESFLQTFKREWTGIDRLRMDKFFQLVRFMFRQTFELLKRKNWDVSVVGQFLELLTAQLLQSSSTAPSGLQFHILDLYMTELAAVGSAELTAEQNLIFIEPFCKTAAKTKDRVLFRAICSSIFSTIIDQAPFAIEDLMREIKTHEDSDSDSEQASEEDEASEEEEDRLKEKNSKTRSKKGQQLNGCKSKDDNDEDQDDDFGDWKDTELPHDVDVGPVLQFDYSVLADKLLELASRSSTPSHNRQKLYRIIKVLRDLSEGIFPQDEYPEEVSTDEDDDMFGSRKMMKSATADREEEEEGAPAAKKRKGKKKTSTLSKQNCDFGKDDLSTNDEMKEKKKGRKKKKMGQKQCAGEEKNAETSEKTIAQVQSTVTKTEGDLTLECLSEDLVKEAQSQSSVSSLKVIAATTPHSQPETLHYSELKKQASVTEETSQSLKSFIPVNKHQFESSARKKKKKSTSEPEVTPLTGEEQQTPTIADPEMSSAADASVSAKKKKRRTLKAALQTDAEAQITPVSCAASQEKNATTTPARGKKGPKAVRKPRGRESDSLGSEDDVSSIHCKVLAEGGKIIRLDKLTSAGSSVKKKVKKKSLKVDEIHKVVEERKLNAAKIICKATQYPTTVPLNEKKKGRQNKMKTDQTSEDMSPAADDTSTPLKKKKKKTNQKDSKVTVGEEQASTPAGVDAEKLLFEITKTAPAKKKKSSKGREIIDETQLQVVSRADGELLLDELDGVPSSKKTCKKKRKIPVVFEYDAAEKETDAKKTKLGNDIGKTSTTLSTKKSQKKAKPASSSAADFIIFQSSAAIPTPLFCKTKGNPSILESSKKKCQTLKSDSKKVTFGLKNNKTAEFRKTDRSLLVSPDGSSRVPFDPKQKPKFGVLKTPLTPFSIRKTSSNTPKSTPKRRPSAADFF</sequence>
<evidence type="ECO:0008006" key="8">
    <source>
        <dbReference type="Google" id="ProtNLM"/>
    </source>
</evidence>
<protein>
    <recommendedName>
        <fullName evidence="8">Ribosomal RNA processing 1B</fullName>
    </recommendedName>
</protein>
<name>A0A3Q1HIA2_ANATE</name>
<feature type="region of interest" description="Disordered" evidence="5">
    <location>
        <begin position="520"/>
        <end position="648"/>
    </location>
</feature>
<evidence type="ECO:0000313" key="6">
    <source>
        <dbReference type="Ensembl" id="ENSATEP00000007134.1"/>
    </source>
</evidence>
<reference evidence="6" key="2">
    <citation type="submission" date="2025-08" db="UniProtKB">
        <authorList>
            <consortium name="Ensembl"/>
        </authorList>
    </citation>
    <scope>IDENTIFICATION</scope>
</reference>
<dbReference type="GO" id="GO:0006364">
    <property type="term" value="P:rRNA processing"/>
    <property type="evidence" value="ECO:0007669"/>
    <property type="project" value="UniProtKB-KW"/>
</dbReference>
<proteinExistence type="inferred from homology"/>
<feature type="region of interest" description="Disordered" evidence="5">
    <location>
        <begin position="236"/>
        <end position="301"/>
    </location>
</feature>
<dbReference type="AlphaFoldDB" id="A0A3Q1HIA2"/>
<comment type="subcellular location">
    <subcellularLocation>
        <location evidence="1">Nucleus</location>
    </subcellularLocation>
</comment>
<evidence type="ECO:0000256" key="4">
    <source>
        <dbReference type="ARBA" id="ARBA00023242"/>
    </source>
</evidence>
<feature type="region of interest" description="Disordered" evidence="5">
    <location>
        <begin position="941"/>
        <end position="999"/>
    </location>
</feature>
<accession>A0A3Q1HIA2</accession>
<feature type="compositionally biased region" description="Acidic residues" evidence="5">
    <location>
        <begin position="284"/>
        <end position="293"/>
    </location>
</feature>
<reference evidence="6" key="1">
    <citation type="submission" date="2021-04" db="EMBL/GenBank/DDBJ databases">
        <authorList>
            <consortium name="Wellcome Sanger Institute Data Sharing"/>
        </authorList>
    </citation>
    <scope>NUCLEOTIDE SEQUENCE [LARGE SCALE GENOMIC DNA]</scope>
</reference>
<keyword evidence="3" id="KW-0698">rRNA processing</keyword>
<feature type="compositionally biased region" description="Basic residues" evidence="5">
    <location>
        <begin position="621"/>
        <end position="633"/>
    </location>
</feature>
<evidence type="ECO:0000313" key="7">
    <source>
        <dbReference type="Proteomes" id="UP000265040"/>
    </source>
</evidence>
<dbReference type="Proteomes" id="UP000265040">
    <property type="component" value="Chromosome 21"/>
</dbReference>
<feature type="compositionally biased region" description="Basic and acidic residues" evidence="5">
    <location>
        <begin position="414"/>
        <end position="427"/>
    </location>
</feature>
<comment type="similarity">
    <text evidence="2">Belongs to the RRP1 family.</text>
</comment>
<evidence type="ECO:0000256" key="2">
    <source>
        <dbReference type="ARBA" id="ARBA00006374"/>
    </source>
</evidence>
<reference evidence="6" key="3">
    <citation type="submission" date="2025-09" db="UniProtKB">
        <authorList>
            <consortium name="Ensembl"/>
        </authorList>
    </citation>
    <scope>IDENTIFICATION</scope>
</reference>
<dbReference type="InterPro" id="IPR010301">
    <property type="entry name" value="RRP1"/>
</dbReference>
<feature type="region of interest" description="Disordered" evidence="5">
    <location>
        <begin position="357"/>
        <end position="455"/>
    </location>
</feature>
<dbReference type="OMA" id="PPALYCK"/>
<feature type="region of interest" description="Disordered" evidence="5">
    <location>
        <begin position="713"/>
        <end position="769"/>
    </location>
</feature>
<dbReference type="InParanoid" id="A0A3Q1HIA2"/>
<feature type="compositionally biased region" description="Acidic residues" evidence="5">
    <location>
        <begin position="358"/>
        <end position="371"/>
    </location>
</feature>
<dbReference type="GO" id="GO:0030688">
    <property type="term" value="C:preribosome, small subunit precursor"/>
    <property type="evidence" value="ECO:0007669"/>
    <property type="project" value="InterPro"/>
</dbReference>
<keyword evidence="7" id="KW-1185">Reference proteome</keyword>
<dbReference type="Ensembl" id="ENSATET00000007257.3">
    <property type="protein sequence ID" value="ENSATEP00000007134.1"/>
    <property type="gene ID" value="ENSATEG00000005045.3"/>
</dbReference>
<dbReference type="OrthoDB" id="2019504at2759"/>
<evidence type="ECO:0000256" key="3">
    <source>
        <dbReference type="ARBA" id="ARBA00022552"/>
    </source>
</evidence>
<organism evidence="6 7">
    <name type="scientific">Anabas testudineus</name>
    <name type="common">Climbing perch</name>
    <name type="synonym">Anthias testudineus</name>
    <dbReference type="NCBI Taxonomy" id="64144"/>
    <lineage>
        <taxon>Eukaryota</taxon>
        <taxon>Metazoa</taxon>
        <taxon>Chordata</taxon>
        <taxon>Craniata</taxon>
        <taxon>Vertebrata</taxon>
        <taxon>Euteleostomi</taxon>
        <taxon>Actinopterygii</taxon>
        <taxon>Neopterygii</taxon>
        <taxon>Teleostei</taxon>
        <taxon>Neoteleostei</taxon>
        <taxon>Acanthomorphata</taxon>
        <taxon>Anabantaria</taxon>
        <taxon>Anabantiformes</taxon>
        <taxon>Anabantoidei</taxon>
        <taxon>Anabantidae</taxon>
        <taxon>Anabas</taxon>
    </lineage>
</organism>
<dbReference type="PANTHER" id="PTHR13026">
    <property type="entry name" value="NNP-1 PROTEIN NOVEL NUCLEAR PROTEIN 1 NOP52"/>
    <property type="match status" value="1"/>
</dbReference>
<keyword evidence="4" id="KW-0539">Nucleus</keyword>
<feature type="region of interest" description="Disordered" evidence="5">
    <location>
        <begin position="850"/>
        <end position="881"/>
    </location>
</feature>
<dbReference type="GeneTree" id="ENSGT00390000011821"/>
<gene>
    <name evidence="6" type="primary">RRP1</name>
</gene>
<dbReference type="STRING" id="64144.ENSATEP00000007134"/>
<dbReference type="Pfam" id="PF05997">
    <property type="entry name" value="Nop52"/>
    <property type="match status" value="1"/>
</dbReference>
<evidence type="ECO:0000256" key="5">
    <source>
        <dbReference type="SAM" id="MobiDB-lite"/>
    </source>
</evidence>
<feature type="compositionally biased region" description="Basic residues" evidence="5">
    <location>
        <begin position="428"/>
        <end position="438"/>
    </location>
</feature>
<feature type="compositionally biased region" description="Acidic residues" evidence="5">
    <location>
        <begin position="240"/>
        <end position="258"/>
    </location>
</feature>
<feature type="compositionally biased region" description="Polar residues" evidence="5">
    <location>
        <begin position="978"/>
        <end position="987"/>
    </location>
</feature>
<dbReference type="GO" id="GO:0005634">
    <property type="term" value="C:nucleus"/>
    <property type="evidence" value="ECO:0007669"/>
    <property type="project" value="UniProtKB-SubCell"/>
</dbReference>
<feature type="compositionally biased region" description="Polar residues" evidence="5">
    <location>
        <begin position="608"/>
        <end position="619"/>
    </location>
</feature>
<evidence type="ECO:0000256" key="1">
    <source>
        <dbReference type="ARBA" id="ARBA00004123"/>
    </source>
</evidence>
<dbReference type="PANTHER" id="PTHR13026:SF0">
    <property type="entry name" value="RIBOSOMAL RNA PROCESSING 1B"/>
    <property type="match status" value="1"/>
</dbReference>
<feature type="compositionally biased region" description="Basic and acidic residues" evidence="5">
    <location>
        <begin position="443"/>
        <end position="453"/>
    </location>
</feature>
<feature type="compositionally biased region" description="Basic residues" evidence="5">
    <location>
        <begin position="395"/>
        <end position="404"/>
    </location>
</feature>